<keyword evidence="2" id="KW-1185">Reference proteome</keyword>
<proteinExistence type="predicted"/>
<evidence type="ECO:0000313" key="2">
    <source>
        <dbReference type="Proteomes" id="UP001161160"/>
    </source>
</evidence>
<gene>
    <name evidence="1" type="ORF">M2127_000355</name>
</gene>
<accession>A0AA43M8C9</accession>
<name>A0AA43M8C9_9BURK</name>
<protein>
    <submittedName>
        <fullName evidence="1">Glycerol-3-phosphate dehydrogenase</fullName>
    </submittedName>
</protein>
<dbReference type="Proteomes" id="UP001161160">
    <property type="component" value="Unassembled WGS sequence"/>
</dbReference>
<comment type="caution">
    <text evidence="1">The sequence shown here is derived from an EMBL/GenBank/DDBJ whole genome shotgun (WGS) entry which is preliminary data.</text>
</comment>
<evidence type="ECO:0000313" key="1">
    <source>
        <dbReference type="EMBL" id="MDH6503072.1"/>
    </source>
</evidence>
<sequence length="48" mass="5423">MKRYKATVNAAGMWVETILYAQNQAQAYRLFQAIFGANNVPHQPLQIG</sequence>
<dbReference type="RefSeq" id="WP_167345994.1">
    <property type="nucleotide sequence ID" value="NZ_JARXXW010000001.1"/>
</dbReference>
<dbReference type="AlphaFoldDB" id="A0AA43M8C9"/>
<reference evidence="1" key="1">
    <citation type="submission" date="2023-04" db="EMBL/GenBank/DDBJ databases">
        <title>Genome Encyclopedia of Bacteria and Archaea VI: Functional Genomics of Type Strains.</title>
        <authorList>
            <person name="Whitman W."/>
        </authorList>
    </citation>
    <scope>NUCLEOTIDE SEQUENCE</scope>
    <source>
        <strain evidence="1">Enz.4-51</strain>
    </source>
</reference>
<dbReference type="EMBL" id="JARXYA010000001">
    <property type="protein sequence ID" value="MDH6503072.1"/>
    <property type="molecule type" value="Genomic_DNA"/>
</dbReference>
<organism evidence="1 2">
    <name type="scientific">Polynucleobacter sphagniphilus</name>
    <dbReference type="NCBI Taxonomy" id="1743169"/>
    <lineage>
        <taxon>Bacteria</taxon>
        <taxon>Pseudomonadati</taxon>
        <taxon>Pseudomonadota</taxon>
        <taxon>Betaproteobacteria</taxon>
        <taxon>Burkholderiales</taxon>
        <taxon>Burkholderiaceae</taxon>
        <taxon>Polynucleobacter</taxon>
    </lineage>
</organism>